<proteinExistence type="predicted"/>
<gene>
    <name evidence="1" type="ORF">MHSWG343_07500</name>
</gene>
<comment type="caution">
    <text evidence="1">The sequence shown here is derived from an EMBL/GenBank/DDBJ whole genome shotgun (WGS) entry which is preliminary data.</text>
</comment>
<sequence length="156" mass="18892">MQSVFYLLDKGRLYAINLLNYRREMFFKSKRKEIIRLILSLLTKEEIESLTWRYDNIVLTFEDLLNGFFNNLIPVHNLKKSREIIENEVLFFRTYNSVSKSDHITKGNKFIEDLKKALFRKSLDQKFLEFLNRGWHKKINEITRKLDETNSTYTKE</sequence>
<dbReference type="EMBL" id="BIMN01000003">
    <property type="protein sequence ID" value="GCE63750.1"/>
    <property type="molecule type" value="Genomic_DNA"/>
</dbReference>
<dbReference type="Proteomes" id="UP000324831">
    <property type="component" value="Unassembled WGS sequence"/>
</dbReference>
<organism evidence="1 2">
    <name type="scientific">Candidatus Mycoplasma haematohominis</name>
    <dbReference type="NCBI Taxonomy" id="1494318"/>
    <lineage>
        <taxon>Bacteria</taxon>
        <taxon>Bacillati</taxon>
        <taxon>Mycoplasmatota</taxon>
        <taxon>Mollicutes</taxon>
        <taxon>Mycoplasmataceae</taxon>
        <taxon>Mycoplasma</taxon>
    </lineage>
</organism>
<dbReference type="AlphaFoldDB" id="A0A478FUM5"/>
<protein>
    <submittedName>
        <fullName evidence="1">Uncharacterized protein</fullName>
    </submittedName>
</protein>
<reference evidence="1 2" key="1">
    <citation type="submission" date="2019-01" db="EMBL/GenBank/DDBJ databases">
        <title>Draft genome sequences of Candidatus Mycoplasma haemohominis SWG34-3 identified from a patient with pyrexia, anemia and liver dysfunction.</title>
        <authorList>
            <person name="Sekizuka T."/>
            <person name="Hattori N."/>
            <person name="Katano H."/>
            <person name="Takuma T."/>
            <person name="Ito T."/>
            <person name="Arai N."/>
            <person name="Yanai R."/>
            <person name="Ishii S."/>
            <person name="Miura Y."/>
            <person name="Tokunaga T."/>
            <person name="Watanabe H."/>
            <person name="Nomura N."/>
            <person name="Eguchi J."/>
            <person name="Arai T."/>
            <person name="Hasegawa H."/>
            <person name="Nakamaki T."/>
            <person name="Wakita T."/>
            <person name="Niki Y."/>
            <person name="Kuroda M."/>
        </authorList>
    </citation>
    <scope>NUCLEOTIDE SEQUENCE [LARGE SCALE GENOMIC DNA]</scope>
    <source>
        <strain evidence="1">SWG34-3</strain>
    </source>
</reference>
<accession>A0A478FUM5</accession>
<evidence type="ECO:0000313" key="2">
    <source>
        <dbReference type="Proteomes" id="UP000324831"/>
    </source>
</evidence>
<evidence type="ECO:0000313" key="1">
    <source>
        <dbReference type="EMBL" id="GCE63750.1"/>
    </source>
</evidence>
<name>A0A478FUM5_9MOLU</name>